<dbReference type="InterPro" id="IPR015500">
    <property type="entry name" value="Peptidase_S8_subtilisin-rel"/>
</dbReference>
<evidence type="ECO:0000259" key="7">
    <source>
        <dbReference type="Pfam" id="PF00082"/>
    </source>
</evidence>
<dbReference type="InterPro" id="IPR023828">
    <property type="entry name" value="Peptidase_S8_Ser-AS"/>
</dbReference>
<dbReference type="SUPFAM" id="SSF52743">
    <property type="entry name" value="Subtilisin-like"/>
    <property type="match status" value="1"/>
</dbReference>
<dbReference type="Gene3D" id="3.40.50.200">
    <property type="entry name" value="Peptidase S8/S53 domain"/>
    <property type="match status" value="1"/>
</dbReference>
<evidence type="ECO:0000256" key="3">
    <source>
        <dbReference type="ARBA" id="ARBA00022729"/>
    </source>
</evidence>
<sequence>MGFGEVGGLSPQAPHTPAWHPTPASTTCTSCHPTTHPTTPTTTSDTRTWLRLCPTVHPDHKSTSHDDTIRLMGFLGLNSFNGLWLATNFSEGAIIGSASFNDEGMQPVLSRWWGTCSPPSRLSELNARHGLPRHAHFIYSTGQPPHVVMYKVIWLEEEDVVYVSDILAGMYATIDIIFVSSNFDDLPLAIAAFLAREHGIIVAGSASDDDPWLTKQHHDISWLLTIVTGIVDTQMFASTVYYNDTSINLIDQINTTLEGGVSAAIFISYFQDFNDPIPFPAVIINPNDAPRIMEYIHSGALPMATLKFQQTILGTHPAPVVLRSVLKPDVMAPGDTILASVASARPYRRIGKTPLRSDFLVNSGTSIACPHTSGVVALLHAAHPGWTPSMIKVM</sequence>
<dbReference type="InterPro" id="IPR000209">
    <property type="entry name" value="Peptidase_S8/S53_dom"/>
</dbReference>
<dbReference type="AlphaFoldDB" id="A0A835AR82"/>
<gene>
    <name evidence="8" type="ORF">HU200_050872</name>
</gene>
<dbReference type="OrthoDB" id="206201at2759"/>
<keyword evidence="4" id="KW-0378">Hydrolase</keyword>
<dbReference type="EMBL" id="JACEFO010002261">
    <property type="protein sequence ID" value="KAF8670326.1"/>
    <property type="molecule type" value="Genomic_DNA"/>
</dbReference>
<dbReference type="InterPro" id="IPR036280">
    <property type="entry name" value="Multihaem_cyt_sf"/>
</dbReference>
<dbReference type="SUPFAM" id="SSF48695">
    <property type="entry name" value="Multiheme cytochromes"/>
    <property type="match status" value="1"/>
</dbReference>
<keyword evidence="2" id="KW-0645">Protease</keyword>
<dbReference type="InterPro" id="IPR036852">
    <property type="entry name" value="Peptidase_S8/S53_dom_sf"/>
</dbReference>
<reference evidence="8" key="1">
    <citation type="submission" date="2020-07" db="EMBL/GenBank/DDBJ databases">
        <title>Genome sequence and genetic diversity analysis of an under-domesticated orphan crop, white fonio (Digitaria exilis).</title>
        <authorList>
            <person name="Bennetzen J.L."/>
            <person name="Chen S."/>
            <person name="Ma X."/>
            <person name="Wang X."/>
            <person name="Yssel A.E.J."/>
            <person name="Chaluvadi S.R."/>
            <person name="Johnson M."/>
            <person name="Gangashetty P."/>
            <person name="Hamidou F."/>
            <person name="Sanogo M.D."/>
            <person name="Zwaenepoel A."/>
            <person name="Wallace J."/>
            <person name="Van De Peer Y."/>
            <person name="Van Deynze A."/>
        </authorList>
    </citation>
    <scope>NUCLEOTIDE SEQUENCE</scope>
    <source>
        <tissue evidence="8">Leaves</tissue>
    </source>
</reference>
<evidence type="ECO:0000256" key="4">
    <source>
        <dbReference type="ARBA" id="ARBA00022801"/>
    </source>
</evidence>
<accession>A0A835AR82</accession>
<keyword evidence="9" id="KW-1185">Reference proteome</keyword>
<dbReference type="PROSITE" id="PS00138">
    <property type="entry name" value="SUBTILASE_SER"/>
    <property type="match status" value="1"/>
</dbReference>
<protein>
    <recommendedName>
        <fullName evidence="7">Peptidase S8/S53 domain-containing protein</fullName>
    </recommendedName>
</protein>
<dbReference type="Pfam" id="PF00082">
    <property type="entry name" value="Peptidase_S8"/>
    <property type="match status" value="1"/>
</dbReference>
<keyword evidence="3" id="KW-0732">Signal</keyword>
<evidence type="ECO:0000256" key="2">
    <source>
        <dbReference type="ARBA" id="ARBA00022670"/>
    </source>
</evidence>
<feature type="region of interest" description="Disordered" evidence="6">
    <location>
        <begin position="1"/>
        <end position="45"/>
    </location>
</feature>
<dbReference type="GO" id="GO:0004252">
    <property type="term" value="F:serine-type endopeptidase activity"/>
    <property type="evidence" value="ECO:0007669"/>
    <property type="project" value="InterPro"/>
</dbReference>
<evidence type="ECO:0000313" key="8">
    <source>
        <dbReference type="EMBL" id="KAF8670326.1"/>
    </source>
</evidence>
<keyword evidence="5" id="KW-0720">Serine protease</keyword>
<dbReference type="InterPro" id="IPR045051">
    <property type="entry name" value="SBT"/>
</dbReference>
<dbReference type="GO" id="GO:0006508">
    <property type="term" value="P:proteolysis"/>
    <property type="evidence" value="ECO:0007669"/>
    <property type="project" value="UniProtKB-KW"/>
</dbReference>
<name>A0A835AR82_9POAL</name>
<dbReference type="PRINTS" id="PR00723">
    <property type="entry name" value="SUBTILISIN"/>
</dbReference>
<dbReference type="PANTHER" id="PTHR10795">
    <property type="entry name" value="PROPROTEIN CONVERTASE SUBTILISIN/KEXIN"/>
    <property type="match status" value="1"/>
</dbReference>
<evidence type="ECO:0000313" key="9">
    <source>
        <dbReference type="Proteomes" id="UP000636709"/>
    </source>
</evidence>
<dbReference type="Proteomes" id="UP000636709">
    <property type="component" value="Unassembled WGS sequence"/>
</dbReference>
<evidence type="ECO:0000256" key="5">
    <source>
        <dbReference type="ARBA" id="ARBA00022825"/>
    </source>
</evidence>
<dbReference type="Gene3D" id="3.50.30.30">
    <property type="match status" value="1"/>
</dbReference>
<organism evidence="8 9">
    <name type="scientific">Digitaria exilis</name>
    <dbReference type="NCBI Taxonomy" id="1010633"/>
    <lineage>
        <taxon>Eukaryota</taxon>
        <taxon>Viridiplantae</taxon>
        <taxon>Streptophyta</taxon>
        <taxon>Embryophyta</taxon>
        <taxon>Tracheophyta</taxon>
        <taxon>Spermatophyta</taxon>
        <taxon>Magnoliopsida</taxon>
        <taxon>Liliopsida</taxon>
        <taxon>Poales</taxon>
        <taxon>Poaceae</taxon>
        <taxon>PACMAD clade</taxon>
        <taxon>Panicoideae</taxon>
        <taxon>Panicodae</taxon>
        <taxon>Paniceae</taxon>
        <taxon>Anthephorinae</taxon>
        <taxon>Digitaria</taxon>
    </lineage>
</organism>
<comment type="caution">
    <text evidence="8">The sequence shown here is derived from an EMBL/GenBank/DDBJ whole genome shotgun (WGS) entry which is preliminary data.</text>
</comment>
<proteinExistence type="inferred from homology"/>
<evidence type="ECO:0000256" key="1">
    <source>
        <dbReference type="ARBA" id="ARBA00011073"/>
    </source>
</evidence>
<evidence type="ECO:0000256" key="6">
    <source>
        <dbReference type="SAM" id="MobiDB-lite"/>
    </source>
</evidence>
<dbReference type="CDD" id="cd02120">
    <property type="entry name" value="PA_subtilisin_like"/>
    <property type="match status" value="1"/>
</dbReference>
<comment type="similarity">
    <text evidence="1">Belongs to the peptidase S8 family.</text>
</comment>
<feature type="domain" description="Peptidase S8/S53" evidence="7">
    <location>
        <begin position="323"/>
        <end position="392"/>
    </location>
</feature>
<feature type="compositionally biased region" description="Low complexity" evidence="6">
    <location>
        <begin position="13"/>
        <end position="45"/>
    </location>
</feature>